<organism evidence="12 13">
    <name type="scientific">Reticulomyxa filosa</name>
    <dbReference type="NCBI Taxonomy" id="46433"/>
    <lineage>
        <taxon>Eukaryota</taxon>
        <taxon>Sar</taxon>
        <taxon>Rhizaria</taxon>
        <taxon>Retaria</taxon>
        <taxon>Foraminifera</taxon>
        <taxon>Monothalamids</taxon>
        <taxon>Reticulomyxidae</taxon>
        <taxon>Reticulomyxa</taxon>
    </lineage>
</organism>
<dbReference type="GO" id="GO:0005198">
    <property type="term" value="F:structural molecule activity"/>
    <property type="evidence" value="ECO:0007669"/>
    <property type="project" value="InterPro"/>
</dbReference>
<dbReference type="GO" id="GO:0000139">
    <property type="term" value="C:Golgi membrane"/>
    <property type="evidence" value="ECO:0007669"/>
    <property type="project" value="UniProtKB-SubCell"/>
</dbReference>
<evidence type="ECO:0000259" key="11">
    <source>
        <dbReference type="Pfam" id="PF04053"/>
    </source>
</evidence>
<keyword evidence="6" id="KW-0813">Transport</keyword>
<dbReference type="Pfam" id="PF04053">
    <property type="entry name" value="B-prop_COPA_B_2nd"/>
    <property type="match status" value="1"/>
</dbReference>
<keyword evidence="5" id="KW-0931">ER-Golgi transport</keyword>
<evidence type="ECO:0000256" key="1">
    <source>
        <dbReference type="ARBA" id="ARBA00004255"/>
    </source>
</evidence>
<feature type="non-terminal residue" evidence="12">
    <location>
        <position position="1"/>
    </location>
</feature>
<keyword evidence="4" id="KW-0677">Repeat</keyword>
<keyword evidence="7" id="KW-0333">Golgi apparatus</keyword>
<dbReference type="GO" id="GO:0006890">
    <property type="term" value="P:retrograde vesicle-mediated transport, Golgi to endoplasmic reticulum"/>
    <property type="evidence" value="ECO:0007669"/>
    <property type="project" value="TreeGrafter"/>
</dbReference>
<keyword evidence="8" id="KW-0472">Membrane</keyword>
<dbReference type="InterPro" id="IPR015943">
    <property type="entry name" value="WD40/YVTN_repeat-like_dom_sf"/>
</dbReference>
<evidence type="ECO:0000313" key="12">
    <source>
        <dbReference type="EMBL" id="ETO17135.1"/>
    </source>
</evidence>
<keyword evidence="6" id="KW-0653">Protein transport</keyword>
<dbReference type="EMBL" id="ASPP01017223">
    <property type="protein sequence ID" value="ETO17135.1"/>
    <property type="molecule type" value="Genomic_DNA"/>
</dbReference>
<dbReference type="GO" id="GO:0030126">
    <property type="term" value="C:COPI vesicle coat"/>
    <property type="evidence" value="ECO:0007669"/>
    <property type="project" value="TreeGrafter"/>
</dbReference>
<evidence type="ECO:0000256" key="2">
    <source>
        <dbReference type="ARBA" id="ARBA00004496"/>
    </source>
</evidence>
<feature type="repeat" description="WD" evidence="10">
    <location>
        <begin position="35"/>
        <end position="67"/>
    </location>
</feature>
<evidence type="ECO:0000256" key="6">
    <source>
        <dbReference type="ARBA" id="ARBA00022927"/>
    </source>
</evidence>
<dbReference type="InterPro" id="IPR006692">
    <property type="entry name" value="Beta-prop_COPA/B_2nd"/>
</dbReference>
<reference evidence="12 13" key="1">
    <citation type="journal article" date="2013" name="Curr. Biol.">
        <title>The Genome of the Foraminiferan Reticulomyxa filosa.</title>
        <authorList>
            <person name="Glockner G."/>
            <person name="Hulsmann N."/>
            <person name="Schleicher M."/>
            <person name="Noegel A.A."/>
            <person name="Eichinger L."/>
            <person name="Gallinger C."/>
            <person name="Pawlowski J."/>
            <person name="Sierra R."/>
            <person name="Euteneuer U."/>
            <person name="Pillet L."/>
            <person name="Moustafa A."/>
            <person name="Platzer M."/>
            <person name="Groth M."/>
            <person name="Szafranski K."/>
            <person name="Schliwa M."/>
        </authorList>
    </citation>
    <scope>NUCLEOTIDE SEQUENCE [LARGE SCALE GENOMIC DNA]</scope>
</reference>
<dbReference type="GO" id="GO:0006888">
    <property type="term" value="P:endoplasmic reticulum to Golgi vesicle-mediated transport"/>
    <property type="evidence" value="ECO:0007669"/>
    <property type="project" value="TreeGrafter"/>
</dbReference>
<evidence type="ECO:0000256" key="5">
    <source>
        <dbReference type="ARBA" id="ARBA00022892"/>
    </source>
</evidence>
<protein>
    <recommendedName>
        <fullName evidence="9">Beta'-coat protein</fullName>
    </recommendedName>
</protein>
<sequence length="359" mass="40425">GGGGGGKKKKKKKKIGKDMMVRAYNFNTCEKVKEFEAHTDYIRTIVAHPSLPFVLSGSDDMSIKLWDWDKNWENTQIFEGHTHYVMQIEINPKDTNSFASASLDRSIKVWGLNSSVPHFQLEGHERGYMYNLFLSKKKNLIIVKVWDYQTKTCVATLEGHTANISAVMFHPQLPVIITGAEDGSIKIWHSSTYRLETTLHYGMQRAWALASLPTSNRIAIGYDEGTVVIKLGQEEPVVSMDGNGNVIWARNHDVQLLHVLRVPKKSIQDGESLPLAPDDLGSVEFYPSMVTHNKNGQLVTVCGDGEYTIYTARQLRNKSFGNALDFVWSDRNDVYATRESTSKVKVGFSLLIAFTCKKM</sequence>
<dbReference type="PROSITE" id="PS50294">
    <property type="entry name" value="WD_REPEATS_REGION"/>
    <property type="match status" value="3"/>
</dbReference>
<dbReference type="PRINTS" id="PR00320">
    <property type="entry name" value="GPROTEINBRPT"/>
</dbReference>
<comment type="caution">
    <text evidence="12">The sequence shown here is derived from an EMBL/GenBank/DDBJ whole genome shotgun (WGS) entry which is preliminary data.</text>
</comment>
<dbReference type="AlphaFoldDB" id="X6MVK1"/>
<dbReference type="InterPro" id="IPR036322">
    <property type="entry name" value="WD40_repeat_dom_sf"/>
</dbReference>
<evidence type="ECO:0000256" key="9">
    <source>
        <dbReference type="ARBA" id="ARBA00032920"/>
    </source>
</evidence>
<dbReference type="InterPro" id="IPR001680">
    <property type="entry name" value="WD40_rpt"/>
</dbReference>
<proteinExistence type="predicted"/>
<dbReference type="InterPro" id="IPR020472">
    <property type="entry name" value="WD40_PAC1"/>
</dbReference>
<dbReference type="SUPFAM" id="SSF50978">
    <property type="entry name" value="WD40 repeat-like"/>
    <property type="match status" value="1"/>
</dbReference>
<evidence type="ECO:0000256" key="3">
    <source>
        <dbReference type="ARBA" id="ARBA00022574"/>
    </source>
</evidence>
<feature type="repeat" description="WD" evidence="10">
    <location>
        <begin position="78"/>
        <end position="114"/>
    </location>
</feature>
<evidence type="ECO:0000256" key="10">
    <source>
        <dbReference type="PROSITE-ProRule" id="PRU00221"/>
    </source>
</evidence>
<dbReference type="Pfam" id="PF00400">
    <property type="entry name" value="WD40"/>
    <property type="match status" value="3"/>
</dbReference>
<dbReference type="PROSITE" id="PS50082">
    <property type="entry name" value="WD_REPEATS_2"/>
    <property type="match status" value="3"/>
</dbReference>
<dbReference type="CDD" id="cd00200">
    <property type="entry name" value="WD40"/>
    <property type="match status" value="1"/>
</dbReference>
<dbReference type="OMA" id="WTIRIAN"/>
<dbReference type="Proteomes" id="UP000023152">
    <property type="component" value="Unassembled WGS sequence"/>
</dbReference>
<gene>
    <name evidence="12" type="ORF">RFI_20198</name>
</gene>
<name>X6MVK1_RETFI</name>
<keyword evidence="13" id="KW-1185">Reference proteome</keyword>
<keyword evidence="3 10" id="KW-0853">WD repeat</keyword>
<dbReference type="InterPro" id="IPR050844">
    <property type="entry name" value="Coatomer_complex_subunit"/>
</dbReference>
<evidence type="ECO:0000256" key="7">
    <source>
        <dbReference type="ARBA" id="ARBA00023034"/>
    </source>
</evidence>
<evidence type="ECO:0000256" key="8">
    <source>
        <dbReference type="ARBA" id="ARBA00023136"/>
    </source>
</evidence>
<dbReference type="Gene3D" id="2.130.10.10">
    <property type="entry name" value="YVTN repeat-like/Quinoprotein amine dehydrogenase"/>
    <property type="match status" value="1"/>
</dbReference>
<dbReference type="PANTHER" id="PTHR19876">
    <property type="entry name" value="COATOMER"/>
    <property type="match status" value="1"/>
</dbReference>
<accession>X6MVK1</accession>
<evidence type="ECO:0000256" key="4">
    <source>
        <dbReference type="ARBA" id="ARBA00022737"/>
    </source>
</evidence>
<comment type="subcellular location">
    <subcellularLocation>
        <location evidence="2">Cytoplasm</location>
    </subcellularLocation>
    <subcellularLocation>
        <location evidence="1">Golgi apparatus membrane</location>
        <topology evidence="1">Peripheral membrane protein</topology>
        <orientation evidence="1">Cytoplasmic side</orientation>
    </subcellularLocation>
</comment>
<dbReference type="SMART" id="SM00320">
    <property type="entry name" value="WD40"/>
    <property type="match status" value="3"/>
</dbReference>
<feature type="repeat" description="WD" evidence="10">
    <location>
        <begin position="157"/>
        <end position="198"/>
    </location>
</feature>
<evidence type="ECO:0000313" key="13">
    <source>
        <dbReference type="Proteomes" id="UP000023152"/>
    </source>
</evidence>
<dbReference type="PANTHER" id="PTHR19876:SF2">
    <property type="entry name" value="COATOMER SUBUNIT BETA"/>
    <property type="match status" value="1"/>
</dbReference>
<dbReference type="OrthoDB" id="2150324at2759"/>
<feature type="domain" description="COPA/B second beta-propeller" evidence="11">
    <location>
        <begin position="263"/>
        <end position="346"/>
    </location>
</feature>
<dbReference type="GO" id="GO:0006891">
    <property type="term" value="P:intra-Golgi vesicle-mediated transport"/>
    <property type="evidence" value="ECO:0007669"/>
    <property type="project" value="TreeGrafter"/>
</dbReference>
<dbReference type="GO" id="GO:0006886">
    <property type="term" value="P:intracellular protein transport"/>
    <property type="evidence" value="ECO:0007669"/>
    <property type="project" value="InterPro"/>
</dbReference>